<keyword evidence="11" id="KW-1053">Target membrane</keyword>
<dbReference type="OrthoDB" id="7762568at2759"/>
<keyword evidence="9" id="KW-0638">Presynaptic neurotoxin</keyword>
<keyword evidence="16" id="KW-1185">Reference proteome</keyword>
<comment type="caution">
    <text evidence="14">The sequence shown here is derived from an EMBL/GenBank/DDBJ whole genome shotgun (WGS) entry which is preliminary data.</text>
</comment>
<dbReference type="PANTHER" id="PTHR24189">
    <property type="entry name" value="MYOTROPHIN"/>
    <property type="match status" value="1"/>
</dbReference>
<name>A0A8X6HQK7_TRICU</name>
<feature type="transmembrane region" description="Helical" evidence="13">
    <location>
        <begin position="26"/>
        <end position="49"/>
    </location>
</feature>
<evidence type="ECO:0000256" key="6">
    <source>
        <dbReference type="ARBA" id="ARBA00022656"/>
    </source>
</evidence>
<comment type="subcellular location">
    <subcellularLocation>
        <location evidence="2">Secreted</location>
    </subcellularLocation>
    <subcellularLocation>
        <location evidence="1">Target cell membrane</location>
    </subcellularLocation>
</comment>
<evidence type="ECO:0000256" key="8">
    <source>
        <dbReference type="ARBA" id="ARBA00022737"/>
    </source>
</evidence>
<keyword evidence="13" id="KW-1133">Transmembrane helix</keyword>
<dbReference type="SMART" id="SM00248">
    <property type="entry name" value="ANK"/>
    <property type="match status" value="3"/>
</dbReference>
<dbReference type="Pfam" id="PF12796">
    <property type="entry name" value="Ank_2"/>
    <property type="match status" value="1"/>
</dbReference>
<dbReference type="Gene3D" id="1.25.40.20">
    <property type="entry name" value="Ankyrin repeat-containing domain"/>
    <property type="match status" value="1"/>
</dbReference>
<dbReference type="EMBL" id="BMAO01039024">
    <property type="protein sequence ID" value="GFR28381.1"/>
    <property type="molecule type" value="Genomic_DNA"/>
</dbReference>
<keyword evidence="13" id="KW-0812">Transmembrane</keyword>
<dbReference type="PROSITE" id="PS50088">
    <property type="entry name" value="ANK_REPEAT"/>
    <property type="match status" value="1"/>
</dbReference>
<organism evidence="14 16">
    <name type="scientific">Trichonephila clavata</name>
    <name type="common">Joro spider</name>
    <name type="synonym">Nephila clavata</name>
    <dbReference type="NCBI Taxonomy" id="2740835"/>
    <lineage>
        <taxon>Eukaryota</taxon>
        <taxon>Metazoa</taxon>
        <taxon>Ecdysozoa</taxon>
        <taxon>Arthropoda</taxon>
        <taxon>Chelicerata</taxon>
        <taxon>Arachnida</taxon>
        <taxon>Araneae</taxon>
        <taxon>Araneomorphae</taxon>
        <taxon>Entelegynae</taxon>
        <taxon>Araneoidea</taxon>
        <taxon>Nephilidae</taxon>
        <taxon>Trichonephila</taxon>
    </lineage>
</organism>
<dbReference type="PROSITE" id="PS50297">
    <property type="entry name" value="ANK_REP_REGION"/>
    <property type="match status" value="1"/>
</dbReference>
<gene>
    <name evidence="14" type="primary">NCL1_62411</name>
    <name evidence="15" type="ORF">TNCT_165781</name>
    <name evidence="14" type="ORF">TNCT_698141</name>
</gene>
<keyword evidence="10 12" id="KW-0040">ANK repeat</keyword>
<dbReference type="EMBL" id="BMAO01009635">
    <property type="protein sequence ID" value="GFR32284.1"/>
    <property type="molecule type" value="Genomic_DNA"/>
</dbReference>
<dbReference type="PANTHER" id="PTHR24189:SF50">
    <property type="entry name" value="ANKYRIN REPEAT AND SOCS BOX PROTEIN 2"/>
    <property type="match status" value="1"/>
</dbReference>
<dbReference type="Proteomes" id="UP000887116">
    <property type="component" value="Unassembled WGS sequence"/>
</dbReference>
<dbReference type="AlphaFoldDB" id="A0A8X6HQK7"/>
<proteinExistence type="predicted"/>
<evidence type="ECO:0000256" key="4">
    <source>
        <dbReference type="ARBA" id="ARBA00022525"/>
    </source>
</evidence>
<keyword evidence="5" id="KW-1052">Target cell membrane</keyword>
<reference evidence="14" key="1">
    <citation type="submission" date="2020-07" db="EMBL/GenBank/DDBJ databases">
        <title>Multicomponent nature underlies the extraordinary mechanical properties of spider dragline silk.</title>
        <authorList>
            <person name="Kono N."/>
            <person name="Nakamura H."/>
            <person name="Mori M."/>
            <person name="Yoshida Y."/>
            <person name="Ohtoshi R."/>
            <person name="Malay A.D."/>
            <person name="Moran D.A.P."/>
            <person name="Tomita M."/>
            <person name="Numata K."/>
            <person name="Arakawa K."/>
        </authorList>
    </citation>
    <scope>NUCLEOTIDE SEQUENCE</scope>
</reference>
<evidence type="ECO:0000313" key="15">
    <source>
        <dbReference type="EMBL" id="GFR32284.1"/>
    </source>
</evidence>
<dbReference type="SUPFAM" id="SSF48403">
    <property type="entry name" value="Ankyrin repeat"/>
    <property type="match status" value="1"/>
</dbReference>
<dbReference type="GO" id="GO:0044231">
    <property type="term" value="C:host cell presynaptic membrane"/>
    <property type="evidence" value="ECO:0007669"/>
    <property type="project" value="UniProtKB-KW"/>
</dbReference>
<evidence type="ECO:0000256" key="7">
    <source>
        <dbReference type="ARBA" id="ARBA00022699"/>
    </source>
</evidence>
<sequence>MPRRNHRYRYQQDYYHHQDYYYQPCWIDWIIVSLMLGVIAIFIIGYFIFNSDRKAELANAEATKNYEKIISIAVKSCDFEVVKFLMERNLVNIHRGSGKRLLGYATEKECLEVVQFLVGEKVNINSTSVIEIDKRTVLHYAAEQGNLEIVKFLLQNGANPNAKEFREKKPRDLAVIMLRHNKNNKPYREIIDLLAEAEKSYKAEK</sequence>
<evidence type="ECO:0000256" key="3">
    <source>
        <dbReference type="ARBA" id="ARBA00022483"/>
    </source>
</evidence>
<evidence type="ECO:0000313" key="14">
    <source>
        <dbReference type="EMBL" id="GFR28381.1"/>
    </source>
</evidence>
<keyword evidence="13" id="KW-0472">Membrane</keyword>
<dbReference type="GO" id="GO:0005576">
    <property type="term" value="C:extracellular region"/>
    <property type="evidence" value="ECO:0007669"/>
    <property type="project" value="UniProtKB-SubCell"/>
</dbReference>
<evidence type="ECO:0000256" key="12">
    <source>
        <dbReference type="PROSITE-ProRule" id="PRU00023"/>
    </source>
</evidence>
<dbReference type="InterPro" id="IPR036770">
    <property type="entry name" value="Ankyrin_rpt-contain_sf"/>
</dbReference>
<dbReference type="InterPro" id="IPR050745">
    <property type="entry name" value="Multifunctional_regulatory"/>
</dbReference>
<evidence type="ECO:0000256" key="13">
    <source>
        <dbReference type="SAM" id="Phobius"/>
    </source>
</evidence>
<protein>
    <submittedName>
        <fullName evidence="14">Ankyrin repeat protein L99</fullName>
    </submittedName>
</protein>
<dbReference type="GO" id="GO:0090729">
    <property type="term" value="F:toxin activity"/>
    <property type="evidence" value="ECO:0007669"/>
    <property type="project" value="UniProtKB-KW"/>
</dbReference>
<keyword evidence="4" id="KW-0964">Secreted</keyword>
<keyword evidence="3" id="KW-0268">Exocytosis</keyword>
<keyword evidence="8" id="KW-0677">Repeat</keyword>
<evidence type="ECO:0000313" key="16">
    <source>
        <dbReference type="Proteomes" id="UP000887116"/>
    </source>
</evidence>
<dbReference type="GO" id="GO:0006887">
    <property type="term" value="P:exocytosis"/>
    <property type="evidence" value="ECO:0007669"/>
    <property type="project" value="UniProtKB-KW"/>
</dbReference>
<accession>A0A8X6HQK7</accession>
<dbReference type="GO" id="GO:0044218">
    <property type="term" value="C:other organism cell membrane"/>
    <property type="evidence" value="ECO:0007669"/>
    <property type="project" value="UniProtKB-KW"/>
</dbReference>
<evidence type="ECO:0000256" key="1">
    <source>
        <dbReference type="ARBA" id="ARBA00004175"/>
    </source>
</evidence>
<evidence type="ECO:0000256" key="10">
    <source>
        <dbReference type="ARBA" id="ARBA00023043"/>
    </source>
</evidence>
<feature type="repeat" description="ANK" evidence="12">
    <location>
        <begin position="133"/>
        <end position="165"/>
    </location>
</feature>
<keyword evidence="6" id="KW-0800">Toxin</keyword>
<keyword evidence="7" id="KW-0528">Neurotoxin</keyword>
<evidence type="ECO:0000256" key="9">
    <source>
        <dbReference type="ARBA" id="ARBA00023028"/>
    </source>
</evidence>
<evidence type="ECO:0000256" key="2">
    <source>
        <dbReference type="ARBA" id="ARBA00004613"/>
    </source>
</evidence>
<evidence type="ECO:0000256" key="11">
    <source>
        <dbReference type="ARBA" id="ARBA00023298"/>
    </source>
</evidence>
<evidence type="ECO:0000256" key="5">
    <source>
        <dbReference type="ARBA" id="ARBA00022537"/>
    </source>
</evidence>
<dbReference type="InterPro" id="IPR002110">
    <property type="entry name" value="Ankyrin_rpt"/>
</dbReference>